<feature type="domain" description="Beta-lactamase-related" evidence="2">
    <location>
        <begin position="75"/>
        <end position="321"/>
    </location>
</feature>
<dbReference type="Proteomes" id="UP001081467">
    <property type="component" value="Unassembled WGS sequence"/>
</dbReference>
<gene>
    <name evidence="3" type="ORF">N0K80_03700</name>
</gene>
<keyword evidence="1" id="KW-0812">Transmembrane</keyword>
<comment type="caution">
    <text evidence="3">The sequence shown here is derived from an EMBL/GenBank/DDBJ whole genome shotgun (WGS) entry which is preliminary data.</text>
</comment>
<dbReference type="PANTHER" id="PTHR46825">
    <property type="entry name" value="D-ALANYL-D-ALANINE-CARBOXYPEPTIDASE/ENDOPEPTIDASE AMPH"/>
    <property type="match status" value="1"/>
</dbReference>
<keyword evidence="1" id="KW-1133">Transmembrane helix</keyword>
<proteinExistence type="predicted"/>
<evidence type="ECO:0000313" key="4">
    <source>
        <dbReference type="Proteomes" id="UP001081467"/>
    </source>
</evidence>
<name>A0ABT4JLV2_9LACO</name>
<keyword evidence="1" id="KW-0472">Membrane</keyword>
<organism evidence="3 4">
    <name type="scientific">Dellaglioa carnosa</name>
    <dbReference type="NCBI Taxonomy" id="2995136"/>
    <lineage>
        <taxon>Bacteria</taxon>
        <taxon>Bacillati</taxon>
        <taxon>Bacillota</taxon>
        <taxon>Bacilli</taxon>
        <taxon>Lactobacillales</taxon>
        <taxon>Lactobacillaceae</taxon>
        <taxon>Dellaglioa</taxon>
    </lineage>
</organism>
<dbReference type="EMBL" id="JANXLI010000002">
    <property type="protein sequence ID" value="MCZ2491255.1"/>
    <property type="molecule type" value="Genomic_DNA"/>
</dbReference>
<dbReference type="SUPFAM" id="SSF56601">
    <property type="entry name" value="beta-lactamase/transpeptidase-like"/>
    <property type="match status" value="1"/>
</dbReference>
<sequence>MKKNMNVFLAGVILGLIVMGIGLLVIYRPMMLNKESLWKESVIAKSNTEINAVKKANETSKKLDKNLQVLNIDFQKKMKQTNFVGSFYGVKDNEEFTDAGLGYANASKKILNGKDSMYSIASIQKVMTTILLGQALLQTKHNLDEPLSNFLPDVPNAKNVTLRSMLQMVSGYAPQSAPKGKNLSGQKLYEYVINNMEVGNVGKFKYSAVNYLLLTFVIEKLTGKSYEDYFKEIIKQPLGLTHTDFQQDIVNNEERAVSYKSNTKDNYKEIFEMTMGQYNYEKGTGNLFMSSKDLFKVLSQYLKGNIIPMTMVRELNRPEGQTTYCGGLYHNESRVTAHGMERGFEPTVLMSYDGKSGIVSQGNMKLKKYTNMNSLIKIYPTLFKQD</sequence>
<evidence type="ECO:0000256" key="1">
    <source>
        <dbReference type="SAM" id="Phobius"/>
    </source>
</evidence>
<feature type="transmembrane region" description="Helical" evidence="1">
    <location>
        <begin position="7"/>
        <end position="27"/>
    </location>
</feature>
<protein>
    <submittedName>
        <fullName evidence="3">Beta-lactamase family protein</fullName>
    </submittedName>
</protein>
<dbReference type="InterPro" id="IPR012338">
    <property type="entry name" value="Beta-lactam/transpept-like"/>
</dbReference>
<dbReference type="RefSeq" id="WP_269023801.1">
    <property type="nucleotide sequence ID" value="NZ_JANXKW010000002.1"/>
</dbReference>
<dbReference type="PANTHER" id="PTHR46825:SF9">
    <property type="entry name" value="BETA-LACTAMASE-RELATED DOMAIN-CONTAINING PROTEIN"/>
    <property type="match status" value="1"/>
</dbReference>
<reference evidence="3" key="1">
    <citation type="submission" date="2022-09" db="EMBL/GenBank/DDBJ databases">
        <title>Diversity of Dellaglioa algida.</title>
        <authorList>
            <person name="Matthias E."/>
            <person name="Werum V."/>
        </authorList>
    </citation>
    <scope>NUCLEOTIDE SEQUENCE</scope>
    <source>
        <strain evidence="3">TMW 2.2523</strain>
    </source>
</reference>
<evidence type="ECO:0000259" key="2">
    <source>
        <dbReference type="Pfam" id="PF00144"/>
    </source>
</evidence>
<dbReference type="InterPro" id="IPR001466">
    <property type="entry name" value="Beta-lactam-related"/>
</dbReference>
<evidence type="ECO:0000313" key="3">
    <source>
        <dbReference type="EMBL" id="MCZ2491255.1"/>
    </source>
</evidence>
<accession>A0ABT4JLV2</accession>
<dbReference type="Gene3D" id="3.40.710.10">
    <property type="entry name" value="DD-peptidase/beta-lactamase superfamily"/>
    <property type="match status" value="1"/>
</dbReference>
<dbReference type="InterPro" id="IPR050491">
    <property type="entry name" value="AmpC-like"/>
</dbReference>
<dbReference type="Pfam" id="PF00144">
    <property type="entry name" value="Beta-lactamase"/>
    <property type="match status" value="1"/>
</dbReference>
<keyword evidence="4" id="KW-1185">Reference proteome</keyword>